<feature type="transmembrane region" description="Helical" evidence="6">
    <location>
        <begin position="262"/>
        <end position="280"/>
    </location>
</feature>
<feature type="transmembrane region" description="Helical" evidence="6">
    <location>
        <begin position="292"/>
        <end position="312"/>
    </location>
</feature>
<dbReference type="GO" id="GO:0015842">
    <property type="term" value="P:aminergic neurotransmitter loading into synaptic vesicle"/>
    <property type="evidence" value="ECO:0007669"/>
    <property type="project" value="TreeGrafter"/>
</dbReference>
<keyword evidence="5 6" id="KW-0472">Membrane</keyword>
<dbReference type="Proteomes" id="UP000078541">
    <property type="component" value="Unassembled WGS sequence"/>
</dbReference>
<dbReference type="GO" id="GO:0043195">
    <property type="term" value="C:terminal bouton"/>
    <property type="evidence" value="ECO:0007669"/>
    <property type="project" value="TreeGrafter"/>
</dbReference>
<evidence type="ECO:0000256" key="5">
    <source>
        <dbReference type="ARBA" id="ARBA00023136"/>
    </source>
</evidence>
<name>A0A195FS52_9HYME</name>
<feature type="transmembrane region" description="Helical" evidence="6">
    <location>
        <begin position="476"/>
        <end position="499"/>
    </location>
</feature>
<evidence type="ECO:0000313" key="7">
    <source>
        <dbReference type="EMBL" id="KYN43288.1"/>
    </source>
</evidence>
<reference evidence="7 8" key="1">
    <citation type="submission" date="2016-03" db="EMBL/GenBank/DDBJ databases">
        <title>Trachymyrmex septentrionalis WGS genome.</title>
        <authorList>
            <person name="Nygaard S."/>
            <person name="Hu H."/>
            <person name="Boomsma J."/>
            <person name="Zhang G."/>
        </authorList>
    </citation>
    <scope>NUCLEOTIDE SEQUENCE [LARGE SCALE GENOMIC DNA]</scope>
    <source>
        <strain evidence="7">Tsep2-gDNA-1</strain>
        <tissue evidence="7">Whole body</tissue>
    </source>
</reference>
<keyword evidence="4 6" id="KW-1133">Transmembrane helix</keyword>
<keyword evidence="2" id="KW-0813">Transport</keyword>
<dbReference type="GO" id="GO:0005335">
    <property type="term" value="F:serotonin:sodium:chloride symporter activity"/>
    <property type="evidence" value="ECO:0007669"/>
    <property type="project" value="TreeGrafter"/>
</dbReference>
<dbReference type="InterPro" id="IPR050930">
    <property type="entry name" value="MFS_Vesicular_Transporter"/>
</dbReference>
<accession>A0A195FS52</accession>
<evidence type="ECO:0000256" key="6">
    <source>
        <dbReference type="SAM" id="Phobius"/>
    </source>
</evidence>
<comment type="subcellular location">
    <subcellularLocation>
        <location evidence="1">Membrane</location>
        <topology evidence="1">Multi-pass membrane protein</topology>
    </subcellularLocation>
</comment>
<dbReference type="PANTHER" id="PTHR23506">
    <property type="entry name" value="GH10249P"/>
    <property type="match status" value="1"/>
</dbReference>
<evidence type="ECO:0000256" key="1">
    <source>
        <dbReference type="ARBA" id="ARBA00004141"/>
    </source>
</evidence>
<dbReference type="EMBL" id="KQ981281">
    <property type="protein sequence ID" value="KYN43288.1"/>
    <property type="molecule type" value="Genomic_DNA"/>
</dbReference>
<gene>
    <name evidence="7" type="ORF">ALC56_02236</name>
</gene>
<sequence>MGGGDWSGWLQRCRQSRRLVLVIVAIALLLDNMLLTTVVPIIPEFLYDIKHPNATLSDHLEGGAFHQTTVVTTTSATATTTTKCTCASNISATSPLEFLHVTTPSMNLSEITAANLTLSDTKEKEQRHRELLEETVAVGMMFASKAFVQLLANPIVGPLTHKIGYSIPMFTGFIIMFLSTLIFAFGRSYGILFLARALQGIGSSCSSVSGKSSKFPRSTRLFLTILRKHRWFSGRMLACHAGGPGMGMLAERYQDDKERGNAMGIALGGLALGVLIGPPFGGVMYEFVGKSAPFLILSALALGDGLLLFQVLQLLMLQPSVVYTEAEPPSLKSLITDPYIVLAADARASNRCFRRDNIRKYGHRYAGAEPTYLDDGYDGCKSLETGGHVSTCEYQLPDWNKSFRAARAQNGQVRFKSLFGRRYLFCKIVQQFLSIPLAKSIDHLIVPNAGLGFAIGMVDSSMMPELGYLVDIRHTAVYGSVYAIGDVAFCLGFAIGPALSGTLVNTIGFEWMLFGIALLNFIYAPLMYFLRAPPTKEEKKSLIIGEKSSVRYVTYQNEEEDQ</sequence>
<keyword evidence="3 6" id="KW-0812">Transmembrane</keyword>
<dbReference type="AlphaFoldDB" id="A0A195FS52"/>
<organism evidence="7 8">
    <name type="scientific">Trachymyrmex septentrionalis</name>
    <dbReference type="NCBI Taxonomy" id="34720"/>
    <lineage>
        <taxon>Eukaryota</taxon>
        <taxon>Metazoa</taxon>
        <taxon>Ecdysozoa</taxon>
        <taxon>Arthropoda</taxon>
        <taxon>Hexapoda</taxon>
        <taxon>Insecta</taxon>
        <taxon>Pterygota</taxon>
        <taxon>Neoptera</taxon>
        <taxon>Endopterygota</taxon>
        <taxon>Hymenoptera</taxon>
        <taxon>Apocrita</taxon>
        <taxon>Aculeata</taxon>
        <taxon>Formicoidea</taxon>
        <taxon>Formicidae</taxon>
        <taxon>Myrmicinae</taxon>
        <taxon>Trachymyrmex</taxon>
    </lineage>
</organism>
<feature type="transmembrane region" description="Helical" evidence="6">
    <location>
        <begin position="163"/>
        <end position="186"/>
    </location>
</feature>
<feature type="transmembrane region" description="Helical" evidence="6">
    <location>
        <begin position="20"/>
        <end position="42"/>
    </location>
</feature>
<evidence type="ECO:0000256" key="2">
    <source>
        <dbReference type="ARBA" id="ARBA00022448"/>
    </source>
</evidence>
<dbReference type="Gene3D" id="1.20.1250.20">
    <property type="entry name" value="MFS general substrate transporter like domains"/>
    <property type="match status" value="3"/>
</dbReference>
<keyword evidence="8" id="KW-1185">Reference proteome</keyword>
<protein>
    <submittedName>
        <fullName evidence="7">Synaptic vesicular amine transporter</fullName>
    </submittedName>
</protein>
<feature type="transmembrane region" description="Helical" evidence="6">
    <location>
        <begin position="511"/>
        <end position="530"/>
    </location>
</feature>
<evidence type="ECO:0000256" key="3">
    <source>
        <dbReference type="ARBA" id="ARBA00022692"/>
    </source>
</evidence>
<proteinExistence type="predicted"/>
<dbReference type="InterPro" id="IPR011701">
    <property type="entry name" value="MFS"/>
</dbReference>
<dbReference type="STRING" id="34720.A0A195FS52"/>
<evidence type="ECO:0000313" key="8">
    <source>
        <dbReference type="Proteomes" id="UP000078541"/>
    </source>
</evidence>
<dbReference type="InterPro" id="IPR036259">
    <property type="entry name" value="MFS_trans_sf"/>
</dbReference>
<evidence type="ECO:0000256" key="4">
    <source>
        <dbReference type="ARBA" id="ARBA00022989"/>
    </source>
</evidence>
<dbReference type="Pfam" id="PF07690">
    <property type="entry name" value="MFS_1"/>
    <property type="match status" value="2"/>
</dbReference>
<dbReference type="SUPFAM" id="SSF103473">
    <property type="entry name" value="MFS general substrate transporter"/>
    <property type="match status" value="3"/>
</dbReference>
<dbReference type="GO" id="GO:0030672">
    <property type="term" value="C:synaptic vesicle membrane"/>
    <property type="evidence" value="ECO:0007669"/>
    <property type="project" value="TreeGrafter"/>
</dbReference>
<dbReference type="PANTHER" id="PTHR23506:SF23">
    <property type="entry name" value="GH10249P"/>
    <property type="match status" value="1"/>
</dbReference>